<proteinExistence type="predicted"/>
<protein>
    <submittedName>
        <fullName evidence="2">Uncharacterized protein</fullName>
    </submittedName>
</protein>
<sequence length="102" mass="11151">MAGPGTWYCPVTLPVNRSGHRLLPVDVTSHIMTDEGTGRPSLLDTGSAVTITEQVARRREPCRISKATSHVHLLGVWSEWGKFRPRPLGTGNRSGTGHRPAR</sequence>
<name>A0A9D4HJR9_DREPO</name>
<comment type="caution">
    <text evidence="2">The sequence shown here is derived from an EMBL/GenBank/DDBJ whole genome shotgun (WGS) entry which is preliminary data.</text>
</comment>
<organism evidence="2 3">
    <name type="scientific">Dreissena polymorpha</name>
    <name type="common">Zebra mussel</name>
    <name type="synonym">Mytilus polymorpha</name>
    <dbReference type="NCBI Taxonomy" id="45954"/>
    <lineage>
        <taxon>Eukaryota</taxon>
        <taxon>Metazoa</taxon>
        <taxon>Spiralia</taxon>
        <taxon>Lophotrochozoa</taxon>
        <taxon>Mollusca</taxon>
        <taxon>Bivalvia</taxon>
        <taxon>Autobranchia</taxon>
        <taxon>Heteroconchia</taxon>
        <taxon>Euheterodonta</taxon>
        <taxon>Imparidentia</taxon>
        <taxon>Neoheterodontei</taxon>
        <taxon>Myida</taxon>
        <taxon>Dreissenoidea</taxon>
        <taxon>Dreissenidae</taxon>
        <taxon>Dreissena</taxon>
    </lineage>
</organism>
<keyword evidence="3" id="KW-1185">Reference proteome</keyword>
<reference evidence="2" key="1">
    <citation type="journal article" date="2019" name="bioRxiv">
        <title>The Genome of the Zebra Mussel, Dreissena polymorpha: A Resource for Invasive Species Research.</title>
        <authorList>
            <person name="McCartney M.A."/>
            <person name="Auch B."/>
            <person name="Kono T."/>
            <person name="Mallez S."/>
            <person name="Zhang Y."/>
            <person name="Obille A."/>
            <person name="Becker A."/>
            <person name="Abrahante J.E."/>
            <person name="Garbe J."/>
            <person name="Badalamenti J.P."/>
            <person name="Herman A."/>
            <person name="Mangelson H."/>
            <person name="Liachko I."/>
            <person name="Sullivan S."/>
            <person name="Sone E.D."/>
            <person name="Koren S."/>
            <person name="Silverstein K.A.T."/>
            <person name="Beckman K.B."/>
            <person name="Gohl D.M."/>
        </authorList>
    </citation>
    <scope>NUCLEOTIDE SEQUENCE</scope>
    <source>
        <strain evidence="2">Duluth1</strain>
        <tissue evidence="2">Whole animal</tissue>
    </source>
</reference>
<dbReference type="Proteomes" id="UP000828390">
    <property type="component" value="Unassembled WGS sequence"/>
</dbReference>
<accession>A0A9D4HJR9</accession>
<reference evidence="2" key="2">
    <citation type="submission" date="2020-11" db="EMBL/GenBank/DDBJ databases">
        <authorList>
            <person name="McCartney M.A."/>
            <person name="Auch B."/>
            <person name="Kono T."/>
            <person name="Mallez S."/>
            <person name="Becker A."/>
            <person name="Gohl D.M."/>
            <person name="Silverstein K.A.T."/>
            <person name="Koren S."/>
            <person name="Bechman K.B."/>
            <person name="Herman A."/>
            <person name="Abrahante J.E."/>
            <person name="Garbe J."/>
        </authorList>
    </citation>
    <scope>NUCLEOTIDE SEQUENCE</scope>
    <source>
        <strain evidence="2">Duluth1</strain>
        <tissue evidence="2">Whole animal</tissue>
    </source>
</reference>
<feature type="region of interest" description="Disordered" evidence="1">
    <location>
        <begin position="83"/>
        <end position="102"/>
    </location>
</feature>
<gene>
    <name evidence="2" type="ORF">DPMN_062013</name>
</gene>
<evidence type="ECO:0000313" key="2">
    <source>
        <dbReference type="EMBL" id="KAH3719181.1"/>
    </source>
</evidence>
<dbReference type="AlphaFoldDB" id="A0A9D4HJR9"/>
<evidence type="ECO:0000313" key="3">
    <source>
        <dbReference type="Proteomes" id="UP000828390"/>
    </source>
</evidence>
<evidence type="ECO:0000256" key="1">
    <source>
        <dbReference type="SAM" id="MobiDB-lite"/>
    </source>
</evidence>
<dbReference type="EMBL" id="JAIWYP010000013">
    <property type="protein sequence ID" value="KAH3719181.1"/>
    <property type="molecule type" value="Genomic_DNA"/>
</dbReference>